<dbReference type="SUPFAM" id="SSF56219">
    <property type="entry name" value="DNase I-like"/>
    <property type="match status" value="2"/>
</dbReference>
<protein>
    <recommendedName>
        <fullName evidence="3">Tick transposon</fullName>
    </recommendedName>
</protein>
<dbReference type="EMBL" id="JTDY01001320">
    <property type="protein sequence ID" value="KOB74212.1"/>
    <property type="molecule type" value="Genomic_DNA"/>
</dbReference>
<gene>
    <name evidence="1" type="ORF">OBRU01_09475</name>
</gene>
<sequence length="608" mass="68359">MDCNQITQDLDDICLVPNFQLETPTQCLRSPSYGNVSVFLDSLERTMAACHGDCCITGDINIDIKTDSIHPRADDYLNLLAHYGFAPGFTCPTRGPNCLDHFFLKSRLVSTAIVCRAGITDHDTVLFSVDKVLTPIPSDKNLKKVDYDGLLTDLQEADWAELYKHTDINTATDEFTKIVNLLISKHSKASKQRKRFDCITPWMSPGLLKCVERRDILHLDARKNPNDTDLVIKYKSYRNTCNNIIQNRKNDYERNEIINSRGDSKKTWQTLKRICGISTKQSLNTDLTKIESSPLKSLNSVNHYFCTVGENLANEILKTVEKTEIQLANNIKKVPLLHASCESFFLLPTDETEIIQIISSLKKKSSSGHDNINNIILIKAKYMNLLTLNAAKTNLIPFSISKRTKPSHPLHLVVHKCPRINLENCGCPSLKQINISEPPFHEANCLIIDIENSFTIIALYRSPSYGNVSVFLDSLERTMAACHGDCCITGDINIDIKTDSIHPRADDYLNLLAHYGFAPGFTCPTRGPNCLDHFFLKSRLVSTAIVCRAGITDHDTVLFSVDKVLTPIPSDKNLKKVDYDGLLTDLQEADWAELYKHTDINTATDEFT</sequence>
<evidence type="ECO:0000313" key="2">
    <source>
        <dbReference type="Proteomes" id="UP000037510"/>
    </source>
</evidence>
<evidence type="ECO:0008006" key="3">
    <source>
        <dbReference type="Google" id="ProtNLM"/>
    </source>
</evidence>
<evidence type="ECO:0000313" key="1">
    <source>
        <dbReference type="EMBL" id="KOB74212.1"/>
    </source>
</evidence>
<reference evidence="1 2" key="1">
    <citation type="journal article" date="2015" name="Genome Biol. Evol.">
        <title>The genome of winter moth (Operophtera brumata) provides a genomic perspective on sexual dimorphism and phenology.</title>
        <authorList>
            <person name="Derks M.F."/>
            <person name="Smit S."/>
            <person name="Salis L."/>
            <person name="Schijlen E."/>
            <person name="Bossers A."/>
            <person name="Mateman C."/>
            <person name="Pijl A.S."/>
            <person name="de Ridder D."/>
            <person name="Groenen M.A."/>
            <person name="Visser M.E."/>
            <person name="Megens H.J."/>
        </authorList>
    </citation>
    <scope>NUCLEOTIDE SEQUENCE [LARGE SCALE GENOMIC DNA]</scope>
    <source>
        <strain evidence="1">WM2013NL</strain>
        <tissue evidence="1">Head and thorax</tissue>
    </source>
</reference>
<keyword evidence="2" id="KW-1185">Reference proteome</keyword>
<organism evidence="1 2">
    <name type="scientific">Operophtera brumata</name>
    <name type="common">Winter moth</name>
    <name type="synonym">Phalaena brumata</name>
    <dbReference type="NCBI Taxonomy" id="104452"/>
    <lineage>
        <taxon>Eukaryota</taxon>
        <taxon>Metazoa</taxon>
        <taxon>Ecdysozoa</taxon>
        <taxon>Arthropoda</taxon>
        <taxon>Hexapoda</taxon>
        <taxon>Insecta</taxon>
        <taxon>Pterygota</taxon>
        <taxon>Neoptera</taxon>
        <taxon>Endopterygota</taxon>
        <taxon>Lepidoptera</taxon>
        <taxon>Glossata</taxon>
        <taxon>Ditrysia</taxon>
        <taxon>Geometroidea</taxon>
        <taxon>Geometridae</taxon>
        <taxon>Larentiinae</taxon>
        <taxon>Operophtera</taxon>
    </lineage>
</organism>
<dbReference type="InterPro" id="IPR036691">
    <property type="entry name" value="Endo/exonu/phosph_ase_sf"/>
</dbReference>
<dbReference type="AlphaFoldDB" id="A0A0L7LFH9"/>
<dbReference type="PANTHER" id="PTHR33395">
    <property type="entry name" value="TRANSCRIPTASE, PUTATIVE-RELATED-RELATED"/>
    <property type="match status" value="1"/>
</dbReference>
<accession>A0A0L7LFH9</accession>
<dbReference type="Proteomes" id="UP000037510">
    <property type="component" value="Unassembled WGS sequence"/>
</dbReference>
<comment type="caution">
    <text evidence="1">The sequence shown here is derived from an EMBL/GenBank/DDBJ whole genome shotgun (WGS) entry which is preliminary data.</text>
</comment>
<dbReference type="STRING" id="104452.A0A0L7LFH9"/>
<proteinExistence type="predicted"/>
<name>A0A0L7LFH9_OPEBR</name>
<dbReference type="PANTHER" id="PTHR33395:SF22">
    <property type="entry name" value="REVERSE TRANSCRIPTASE DOMAIN-CONTAINING PROTEIN"/>
    <property type="match status" value="1"/>
</dbReference>